<dbReference type="InterPro" id="IPR024741">
    <property type="entry name" value="Condensin2_G2"/>
</dbReference>
<dbReference type="STRING" id="337451.A0A3S3MQR0"/>
<dbReference type="PANTHER" id="PTHR16199:SF4">
    <property type="entry name" value="CONDENSIN-2 COMPLEX SUBUNIT G2"/>
    <property type="match status" value="1"/>
</dbReference>
<dbReference type="GO" id="GO:0000070">
    <property type="term" value="P:mitotic sister chromatid segregation"/>
    <property type="evidence" value="ECO:0007669"/>
    <property type="project" value="TreeGrafter"/>
</dbReference>
<dbReference type="InterPro" id="IPR016024">
    <property type="entry name" value="ARM-type_fold"/>
</dbReference>
<dbReference type="SUPFAM" id="SSF48371">
    <property type="entry name" value="ARM repeat"/>
    <property type="match status" value="1"/>
</dbReference>
<protein>
    <submittedName>
        <fullName evidence="2">Condensin-2 complex subunit G2</fullName>
    </submittedName>
</protein>
<accession>A0A3S3MQR0</accession>
<dbReference type="GO" id="GO:0000796">
    <property type="term" value="C:condensin complex"/>
    <property type="evidence" value="ECO:0007669"/>
    <property type="project" value="TreeGrafter"/>
</dbReference>
<dbReference type="AlphaFoldDB" id="A0A3S3MQR0"/>
<name>A0A3S3MQR0_9MAGN</name>
<gene>
    <name evidence="2" type="ORF">CKAN_00648500</name>
</gene>
<evidence type="ECO:0000313" key="2">
    <source>
        <dbReference type="EMBL" id="RWR77980.1"/>
    </source>
</evidence>
<sequence length="1239" mass="138087">MEKTLRSALHSSPEEFLICASKLPLKSSKPPLKTLIHKIPPSSPLISSLPSSLHLSISQSINSFSQSDGPSSPPSPPSKRPRRRRSPDTPPPDPHLQTLLNSLRTNTHILRLCLSHPKKPFPPSDLLPAACALHDSLILFESDPVLMLDIAGLCEEWWKEHLPGRETLISQLLPFLLSRSLTEGKKVDVRRVCLLRDALSLLDFDDESIEDLKLLLVRCIITPLFLKTEEGRRFVASLFGLNLQLTKEALAMIRAQIPFGRKSILEAYGEVLFRGWKAADGELRGEIEDGFLQGLVEGAIHARSRSLAASVRRVLGGFINQRTTDGVEKLLFRLVEPVLFRSLQVANSNVRQNALHLLLDMFPLEDPDATKDVKDTVLHKQFILLERLLVDDCPDVRVVAVEGCFRILRLFWEVIPPSTISKMLAKLVDDMQCDTCTEVRLSTLNGVIYLLGNPQTHELLNVLLPRFGKMFVDPVLSIRVAVADLLLAVRDIRTFQFNKVVGLDTLLSSLAKDHSHVAKKITRLLMPSYFPLKVSSKEACNRFIALIRRSPTAAARFCEFALSEGASLKSLMELIRVSVDFILSPDNLKLNQVDGLFAGAANICRNLSTESSSQVALNELFSGEKLKSLFMAAKTPHSRTSVLSIASMVHLDNASGLLKHCMCLIMNCDGLSENVDRQAEVRAAHKLMLSCDRFNELFGALGNNLQEIASGFHEKFGLEMPKQYVPSVKRKKVRLSRKSSIKSSHSNGKGSMNSSMSSVEYELLVASMIAWQIKDLLVSVETRNSVLNWPMLNLVFSALKVIAQVNIEHCMHCESLDTSPVLAYAAVAMHISLQSVELTNTNDIGNDGTNSSQSTRPSLEQTTLDLTLNHLINCTEKLFHVSISAKSSNFCQGEEKIVNRRRSKRREALADVSNTAEDGAGDKTDPPVATRISNTVKMATTVLKFIVDAASMQVFLSSHPKALRFASAYAQYIISSIENLPDHDSLFEEDLRETFNCIKSSFTYASKLLHLVLKNANESSPPSLETSHLTSNLLDLITSVEFHLGSKHAAYLIAVAKPWLPDLVLALSSWHILIKATKDGDSSVLPHYRMLHCSQWLTALCKIEFCELSEVNNDERIDKVYDMKDFFMFRKLIEMVVMLLKRGNPKVLDAVGAIFVRTVMVGLERQDFGLVLGLLHFVCIKMVGREHGSWEKLELMSASLQETYSQVEREIQNPSINEREKHELESAWSLLESVGVGHA</sequence>
<comment type="caution">
    <text evidence="2">The sequence shown here is derived from an EMBL/GenBank/DDBJ whole genome shotgun (WGS) entry which is preliminary data.</text>
</comment>
<dbReference type="Proteomes" id="UP000283530">
    <property type="component" value="Unassembled WGS sequence"/>
</dbReference>
<keyword evidence="3" id="KW-1185">Reference proteome</keyword>
<dbReference type="Pfam" id="PF12422">
    <property type="entry name" value="Condensin2nSMC"/>
    <property type="match status" value="1"/>
</dbReference>
<organism evidence="2 3">
    <name type="scientific">Cinnamomum micranthum f. kanehirae</name>
    <dbReference type="NCBI Taxonomy" id="337451"/>
    <lineage>
        <taxon>Eukaryota</taxon>
        <taxon>Viridiplantae</taxon>
        <taxon>Streptophyta</taxon>
        <taxon>Embryophyta</taxon>
        <taxon>Tracheophyta</taxon>
        <taxon>Spermatophyta</taxon>
        <taxon>Magnoliopsida</taxon>
        <taxon>Magnoliidae</taxon>
        <taxon>Laurales</taxon>
        <taxon>Lauraceae</taxon>
        <taxon>Cinnamomum</taxon>
    </lineage>
</organism>
<evidence type="ECO:0000313" key="3">
    <source>
        <dbReference type="Proteomes" id="UP000283530"/>
    </source>
</evidence>
<dbReference type="Gene3D" id="1.25.10.10">
    <property type="entry name" value="Leucine-rich Repeat Variant"/>
    <property type="match status" value="1"/>
</dbReference>
<dbReference type="OrthoDB" id="10062843at2759"/>
<dbReference type="PANTHER" id="PTHR16199">
    <property type="entry name" value="CONDENSIN-2 COMPLEX SUBUNIT G2"/>
    <property type="match status" value="1"/>
</dbReference>
<dbReference type="GO" id="GO:0005634">
    <property type="term" value="C:nucleus"/>
    <property type="evidence" value="ECO:0007669"/>
    <property type="project" value="InterPro"/>
</dbReference>
<feature type="region of interest" description="Disordered" evidence="1">
    <location>
        <begin position="902"/>
        <end position="928"/>
    </location>
</feature>
<reference evidence="2 3" key="1">
    <citation type="journal article" date="2019" name="Nat. Plants">
        <title>Stout camphor tree genome fills gaps in understanding of flowering plant genome evolution.</title>
        <authorList>
            <person name="Chaw S.M."/>
            <person name="Liu Y.C."/>
            <person name="Wu Y.W."/>
            <person name="Wang H.Y."/>
            <person name="Lin C.I."/>
            <person name="Wu C.S."/>
            <person name="Ke H.M."/>
            <person name="Chang L.Y."/>
            <person name="Hsu C.Y."/>
            <person name="Yang H.T."/>
            <person name="Sudianto E."/>
            <person name="Hsu M.H."/>
            <person name="Wu K.P."/>
            <person name="Wang L.N."/>
            <person name="Leebens-Mack J.H."/>
            <person name="Tsai I.J."/>
        </authorList>
    </citation>
    <scope>NUCLEOTIDE SEQUENCE [LARGE SCALE GENOMIC DNA]</scope>
    <source>
        <strain evidence="3">cv. Chaw 1501</strain>
        <tissue evidence="2">Young leaves</tissue>
    </source>
</reference>
<dbReference type="InterPro" id="IPR011989">
    <property type="entry name" value="ARM-like"/>
</dbReference>
<dbReference type="EMBL" id="QPKB01000002">
    <property type="protein sequence ID" value="RWR77980.1"/>
    <property type="molecule type" value="Genomic_DNA"/>
</dbReference>
<evidence type="ECO:0000256" key="1">
    <source>
        <dbReference type="SAM" id="MobiDB-lite"/>
    </source>
</evidence>
<proteinExistence type="predicted"/>
<feature type="region of interest" description="Disordered" evidence="1">
    <location>
        <begin position="62"/>
        <end position="96"/>
    </location>
</feature>